<evidence type="ECO:0000259" key="9">
    <source>
        <dbReference type="PROSITE" id="PS51278"/>
    </source>
</evidence>
<dbReference type="Pfam" id="PF00733">
    <property type="entry name" value="Asn_synthase"/>
    <property type="match status" value="1"/>
</dbReference>
<dbReference type="PROSITE" id="PS51278">
    <property type="entry name" value="GATASE_TYPE_2"/>
    <property type="match status" value="1"/>
</dbReference>
<dbReference type="EC" id="6.3.5.4" evidence="5"/>
<dbReference type="PANTHER" id="PTHR43284:SF1">
    <property type="entry name" value="ASPARAGINE SYNTHETASE"/>
    <property type="match status" value="1"/>
</dbReference>
<comment type="similarity">
    <text evidence="1">Belongs to the asparagine synthetase family.</text>
</comment>
<name>A0A7K4MM72_9ARCH</name>
<dbReference type="InterPro" id="IPR014729">
    <property type="entry name" value="Rossmann-like_a/b/a_fold"/>
</dbReference>
<evidence type="ECO:0000256" key="7">
    <source>
        <dbReference type="PIRSR" id="PIRSR001589-2"/>
    </source>
</evidence>
<keyword evidence="3 5" id="KW-0067">ATP-binding</keyword>
<keyword evidence="10" id="KW-0436">Ligase</keyword>
<feature type="binding site" evidence="7">
    <location>
        <position position="256"/>
    </location>
    <ligand>
        <name>ATP</name>
        <dbReference type="ChEBI" id="CHEBI:30616"/>
    </ligand>
</feature>
<evidence type="ECO:0000256" key="8">
    <source>
        <dbReference type="PIRSR" id="PIRSR001589-3"/>
    </source>
</evidence>
<dbReference type="CDD" id="cd00712">
    <property type="entry name" value="AsnB"/>
    <property type="match status" value="1"/>
</dbReference>
<evidence type="ECO:0000313" key="11">
    <source>
        <dbReference type="Proteomes" id="UP000568446"/>
    </source>
</evidence>
<dbReference type="AlphaFoldDB" id="A0A7K4MM72"/>
<evidence type="ECO:0000256" key="4">
    <source>
        <dbReference type="ARBA" id="ARBA00022962"/>
    </source>
</evidence>
<feature type="binding site" evidence="7">
    <location>
        <position position="94"/>
    </location>
    <ligand>
        <name>L-glutamine</name>
        <dbReference type="ChEBI" id="CHEBI:58359"/>
    </ligand>
</feature>
<keyword evidence="2 5" id="KW-0547">Nucleotide-binding</keyword>
<dbReference type="PIRSF" id="PIRSF001589">
    <property type="entry name" value="Asn_synthetase_glu-h"/>
    <property type="match status" value="1"/>
</dbReference>
<dbReference type="GO" id="GO:0006529">
    <property type="term" value="P:asparagine biosynthetic process"/>
    <property type="evidence" value="ECO:0007669"/>
    <property type="project" value="UniProtKB-KW"/>
</dbReference>
<evidence type="ECO:0000256" key="3">
    <source>
        <dbReference type="ARBA" id="ARBA00022840"/>
    </source>
</evidence>
<dbReference type="SUPFAM" id="SSF56235">
    <property type="entry name" value="N-terminal nucleophile aminohydrolases (Ntn hydrolases)"/>
    <property type="match status" value="1"/>
</dbReference>
<evidence type="ECO:0000313" key="10">
    <source>
        <dbReference type="EMBL" id="NWJ29672.1"/>
    </source>
</evidence>
<dbReference type="PANTHER" id="PTHR43284">
    <property type="entry name" value="ASPARAGINE SYNTHETASE (GLUTAMINE-HYDROLYZING)"/>
    <property type="match status" value="1"/>
</dbReference>
<keyword evidence="4 6" id="KW-0315">Glutamine amidotransferase</keyword>
<dbReference type="InterPro" id="IPR033738">
    <property type="entry name" value="AsnB_N"/>
</dbReference>
<dbReference type="CDD" id="cd01991">
    <property type="entry name" value="Asn_synthase_B_C"/>
    <property type="match status" value="1"/>
</dbReference>
<gene>
    <name evidence="10" type="primary">asnB</name>
    <name evidence="10" type="ORF">HX850_01965</name>
</gene>
<dbReference type="NCBIfam" id="TIGR01536">
    <property type="entry name" value="asn_synth_AEB"/>
    <property type="match status" value="1"/>
</dbReference>
<dbReference type="InterPro" id="IPR017932">
    <property type="entry name" value="GATase_2_dom"/>
</dbReference>
<feature type="active site" description="For GATase activity" evidence="6">
    <location>
        <position position="2"/>
    </location>
</feature>
<keyword evidence="6" id="KW-0028">Amino-acid biosynthesis</keyword>
<dbReference type="InterPro" id="IPR051786">
    <property type="entry name" value="ASN_synthetase/amidase"/>
</dbReference>
<evidence type="ECO:0000256" key="2">
    <source>
        <dbReference type="ARBA" id="ARBA00022741"/>
    </source>
</evidence>
<keyword evidence="6" id="KW-0061">Asparagine biosynthesis</keyword>
<evidence type="ECO:0000256" key="1">
    <source>
        <dbReference type="ARBA" id="ARBA00005752"/>
    </source>
</evidence>
<dbReference type="InterPro" id="IPR006426">
    <property type="entry name" value="Asn_synth_AEB"/>
</dbReference>
<dbReference type="GO" id="GO:0005829">
    <property type="term" value="C:cytosol"/>
    <property type="evidence" value="ECO:0007669"/>
    <property type="project" value="TreeGrafter"/>
</dbReference>
<dbReference type="InterPro" id="IPR029055">
    <property type="entry name" value="Ntn_hydrolases_N"/>
</dbReference>
<evidence type="ECO:0000256" key="6">
    <source>
        <dbReference type="PIRSR" id="PIRSR001589-1"/>
    </source>
</evidence>
<reference evidence="10 11" key="1">
    <citation type="journal article" date="2019" name="Environ. Microbiol.">
        <title>Genomics insights into ecotype formation of ammonia-oxidizing archaea in the deep ocean.</title>
        <authorList>
            <person name="Wang Y."/>
            <person name="Huang J.M."/>
            <person name="Cui G.J."/>
            <person name="Nunoura T."/>
            <person name="Takaki Y."/>
            <person name="Li W.L."/>
            <person name="Li J."/>
            <person name="Gao Z.M."/>
            <person name="Takai K."/>
            <person name="Zhang A.Q."/>
            <person name="Stepanauskas R."/>
        </authorList>
    </citation>
    <scope>NUCLEOTIDE SEQUENCE [LARGE SCALE GENOMIC DNA]</scope>
    <source>
        <strain evidence="10 11">C4</strain>
    </source>
</reference>
<dbReference type="GO" id="GO:0005524">
    <property type="term" value="F:ATP binding"/>
    <property type="evidence" value="ECO:0007669"/>
    <property type="project" value="UniProtKB-KW"/>
</dbReference>
<dbReference type="GO" id="GO:0004066">
    <property type="term" value="F:asparagine synthase (glutamine-hydrolyzing) activity"/>
    <property type="evidence" value="ECO:0007669"/>
    <property type="project" value="UniProtKB-EC"/>
</dbReference>
<dbReference type="Gene3D" id="3.40.50.620">
    <property type="entry name" value="HUPs"/>
    <property type="match status" value="1"/>
</dbReference>
<dbReference type="InterPro" id="IPR001962">
    <property type="entry name" value="Asn_synthase"/>
</dbReference>
<protein>
    <recommendedName>
        <fullName evidence="5">Putative asparagine synthetase [glutamine-hydrolyzing]</fullName>
        <ecNumber evidence="5">6.3.5.4</ecNumber>
    </recommendedName>
</protein>
<organism evidence="10 11">
    <name type="scientific">Marine Group I thaumarchaeote</name>
    <dbReference type="NCBI Taxonomy" id="2511932"/>
    <lineage>
        <taxon>Archaea</taxon>
        <taxon>Nitrososphaerota</taxon>
        <taxon>Marine Group I</taxon>
    </lineage>
</organism>
<dbReference type="EMBL" id="JACATK010000005">
    <property type="protein sequence ID" value="NWJ29672.1"/>
    <property type="molecule type" value="Genomic_DNA"/>
</dbReference>
<comment type="catalytic activity">
    <reaction evidence="5">
        <text>L-aspartate + L-glutamine + ATP + H2O = L-asparagine + L-glutamate + AMP + diphosphate + H(+)</text>
        <dbReference type="Rhea" id="RHEA:12228"/>
        <dbReference type="ChEBI" id="CHEBI:15377"/>
        <dbReference type="ChEBI" id="CHEBI:15378"/>
        <dbReference type="ChEBI" id="CHEBI:29985"/>
        <dbReference type="ChEBI" id="CHEBI:29991"/>
        <dbReference type="ChEBI" id="CHEBI:30616"/>
        <dbReference type="ChEBI" id="CHEBI:33019"/>
        <dbReference type="ChEBI" id="CHEBI:58048"/>
        <dbReference type="ChEBI" id="CHEBI:58359"/>
        <dbReference type="ChEBI" id="CHEBI:456215"/>
        <dbReference type="EC" id="6.3.5.4"/>
    </reaction>
</comment>
<sequence length="616" mass="71849">MCGICGFTWDDQNLIRIMGDKIKHRGPEQEGFYIDEHVSLCCERLKILDLSETAKQPQHNEDSSIWVVLNGEIYNFRELRKKLETNHKFYTNSDTEVILHAYEEYGEDCLNHLNGMFAFAIWDIKKKKLFLARDRLGVKPLFYCNVNGNLLFSSEIKSILQLEEIDRKLNYNVLSQFLTYAYSIDGQTLLQNIFELLPGHKLVYSLEDKEFNISNYWELSLQQSYDSEDTIVKKLEKHLEKSIQLRLESDVPIGALLSGGLDSSLMVAMLSKMTNEPVKTFTTGFGHELDEYREAKIVAEHCNTNHQEIELSYKKLANSLPKILWHMEFPFGRPSILSNFLVAEQVKKYVTVAYTGEGADELFGGYNRYLIYTNTNKMSLNEKINSIPSGFFPTQLDRKNFFSSKLTESPSNETNPTVAFSKILEENQNHDLLNQVLLFELKTEIPGAQTWRIDRAGSAHALELREPFLDYELVEYSSSIPAKYKIRFNDEIQKKYILQKLAQKYLPEEIVKRKKFPWGIPYYDFFINEFLPLAECVLDKAIKLDRPFLNSQTNYIKDTFSKVSKIEDKNITNKNVEINDRVLRQIMFLFNLELWYQIFIENDDLKNPNLSLNKFI</sequence>
<dbReference type="SUPFAM" id="SSF52402">
    <property type="entry name" value="Adenine nucleotide alpha hydrolases-like"/>
    <property type="match status" value="1"/>
</dbReference>
<accession>A0A7K4MM72</accession>
<feature type="site" description="Important for beta-aspartyl-AMP intermediate formation" evidence="8">
    <location>
        <position position="357"/>
    </location>
</feature>
<dbReference type="Gene3D" id="3.60.20.10">
    <property type="entry name" value="Glutamine Phosphoribosylpyrophosphate, subunit 1, domain 1"/>
    <property type="match status" value="1"/>
</dbReference>
<dbReference type="Proteomes" id="UP000568446">
    <property type="component" value="Unassembled WGS sequence"/>
</dbReference>
<proteinExistence type="inferred from homology"/>
<dbReference type="Pfam" id="PF13537">
    <property type="entry name" value="GATase_7"/>
    <property type="match status" value="1"/>
</dbReference>
<feature type="domain" description="Glutamine amidotransferase type-2" evidence="9">
    <location>
        <begin position="2"/>
        <end position="207"/>
    </location>
</feature>
<evidence type="ECO:0000256" key="5">
    <source>
        <dbReference type="PIRNR" id="PIRNR001589"/>
    </source>
</evidence>
<comment type="caution">
    <text evidence="10">The sequence shown here is derived from an EMBL/GenBank/DDBJ whole genome shotgun (WGS) entry which is preliminary data.</text>
</comment>